<feature type="binding site" evidence="5">
    <location>
        <position position="31"/>
    </location>
    <ligand>
        <name>AMP</name>
        <dbReference type="ChEBI" id="CHEBI:456215"/>
    </ligand>
</feature>
<dbReference type="HAMAP" id="MF_00235">
    <property type="entry name" value="Adenylate_kinase_Adk"/>
    <property type="match status" value="1"/>
</dbReference>
<organism evidence="8 9">
    <name type="scientific">Sorangium cellulosum</name>
    <name type="common">Polyangium cellulosum</name>
    <dbReference type="NCBI Taxonomy" id="56"/>
    <lineage>
        <taxon>Bacteria</taxon>
        <taxon>Pseudomonadati</taxon>
        <taxon>Myxococcota</taxon>
        <taxon>Polyangia</taxon>
        <taxon>Polyangiales</taxon>
        <taxon>Polyangiaceae</taxon>
        <taxon>Sorangium</taxon>
    </lineage>
</organism>
<dbReference type="InterPro" id="IPR006259">
    <property type="entry name" value="Adenyl_kin_sub"/>
</dbReference>
<feature type="binding site" evidence="5">
    <location>
        <begin position="56"/>
        <end position="58"/>
    </location>
    <ligand>
        <name>AMP</name>
        <dbReference type="ChEBI" id="CHEBI:456215"/>
    </ligand>
</feature>
<dbReference type="InterPro" id="IPR036193">
    <property type="entry name" value="ADK_active_lid_dom_sf"/>
</dbReference>
<feature type="binding site" evidence="5">
    <location>
        <position position="163"/>
    </location>
    <ligand>
        <name>AMP</name>
        <dbReference type="ChEBI" id="CHEBI:456215"/>
    </ligand>
</feature>
<evidence type="ECO:0000256" key="6">
    <source>
        <dbReference type="RuleBase" id="RU003330"/>
    </source>
</evidence>
<dbReference type="Pfam" id="PF00406">
    <property type="entry name" value="ADK"/>
    <property type="match status" value="1"/>
</dbReference>
<feature type="binding site" evidence="5">
    <location>
        <position position="36"/>
    </location>
    <ligand>
        <name>AMP</name>
        <dbReference type="ChEBI" id="CHEBI:456215"/>
    </ligand>
</feature>
<evidence type="ECO:0000256" key="7">
    <source>
        <dbReference type="RuleBase" id="RU003331"/>
    </source>
</evidence>
<dbReference type="InterPro" id="IPR000850">
    <property type="entry name" value="Adenylat/UMP-CMP_kin"/>
</dbReference>
<comment type="subcellular location">
    <subcellularLocation>
        <location evidence="5 7">Cytoplasm</location>
    </subcellularLocation>
</comment>
<feature type="binding site" evidence="5">
    <location>
        <position position="126"/>
    </location>
    <ligand>
        <name>ATP</name>
        <dbReference type="ChEBI" id="CHEBI:30616"/>
    </ligand>
</feature>
<dbReference type="InterPro" id="IPR027417">
    <property type="entry name" value="P-loop_NTPase"/>
</dbReference>
<dbReference type="EC" id="2.7.4.3" evidence="5 7"/>
<keyword evidence="5 7" id="KW-0067">ATP-binding</keyword>
<keyword evidence="1 5" id="KW-0808">Transferase</keyword>
<comment type="caution">
    <text evidence="5">Lacks conserved residue(s) required for the propagation of feature annotation.</text>
</comment>
<proteinExistence type="inferred from homology"/>
<dbReference type="NCBIfam" id="TIGR01351">
    <property type="entry name" value="adk"/>
    <property type="match status" value="1"/>
</dbReference>
<dbReference type="UniPathway" id="UPA00588">
    <property type="reaction ID" value="UER00649"/>
</dbReference>
<sequence length="212" mass="23290">MILVLVGPPGAGKGTQAKLLCARFNIPQISTGDMLREAKRAGTLEKRYLDIMDSGGLLPDEAVISLIDRRTAEPDCASGFLLDGFPRTVPQAEALDQLLARGGKRIDAVLQLDVPRPLLEERLIHRRTDKRSGQIYHLVYNPPPPGAELEHRADDRPEAVARRLDAYEAMTAALLPFYEEKKLLHRVDGVGKPEEVTQRVLSVVSRPGSGGE</sequence>
<evidence type="ECO:0000256" key="4">
    <source>
        <dbReference type="ARBA" id="ARBA00022777"/>
    </source>
</evidence>
<protein>
    <recommendedName>
        <fullName evidence="5 7">Adenylate kinase</fullName>
        <shortName evidence="5">AK</shortName>
        <ecNumber evidence="5 7">2.7.4.3</ecNumber>
    </recommendedName>
    <alternativeName>
        <fullName evidence="5">ATP-AMP transphosphorylase</fullName>
    </alternativeName>
    <alternativeName>
        <fullName evidence="5">ATP:AMP phosphotransferase</fullName>
    </alternativeName>
    <alternativeName>
        <fullName evidence="5">Adenylate monophosphate kinase</fullName>
    </alternativeName>
</protein>
<name>A0A4P2QAG1_SORCE</name>
<comment type="domain">
    <text evidence="5">Consists of three domains, a large central CORE domain and two small peripheral domains, NMPbind and LID, which undergo movements during catalysis. The LID domain closes over the site of phosphoryl transfer upon ATP binding. Assembling and dissambling the active center during each catalytic cycle provides an effective means to prevent ATP hydrolysis.</text>
</comment>
<dbReference type="InterPro" id="IPR033690">
    <property type="entry name" value="Adenylat_kinase_CS"/>
</dbReference>
<dbReference type="GO" id="GO:0005524">
    <property type="term" value="F:ATP binding"/>
    <property type="evidence" value="ECO:0007669"/>
    <property type="project" value="UniProtKB-UniRule"/>
</dbReference>
<feature type="binding site" evidence="5">
    <location>
        <begin position="135"/>
        <end position="136"/>
    </location>
    <ligand>
        <name>ATP</name>
        <dbReference type="ChEBI" id="CHEBI:30616"/>
    </ligand>
</feature>
<accession>A0A4P2QAG1</accession>
<comment type="similarity">
    <text evidence="5 6">Belongs to the adenylate kinase family.</text>
</comment>
<comment type="catalytic activity">
    <reaction evidence="5 7">
        <text>AMP + ATP = 2 ADP</text>
        <dbReference type="Rhea" id="RHEA:12973"/>
        <dbReference type="ChEBI" id="CHEBI:30616"/>
        <dbReference type="ChEBI" id="CHEBI:456215"/>
        <dbReference type="ChEBI" id="CHEBI:456216"/>
        <dbReference type="EC" id="2.7.4.3"/>
    </reaction>
</comment>
<dbReference type="OrthoDB" id="9805030at2"/>
<comment type="function">
    <text evidence="5">Catalyzes the reversible transfer of the terminal phosphate group between ATP and AMP. Plays an important role in cellular energy homeostasis and in adenine nucleotide metabolism.</text>
</comment>
<gene>
    <name evidence="8" type="primary">adK</name>
    <name evidence="5" type="synonym">adk</name>
    <name evidence="8" type="ORF">SOCEGT47_071390</name>
</gene>
<keyword evidence="2 5" id="KW-0545">Nucleotide biosynthesis</keyword>
<dbReference type="GO" id="GO:0044209">
    <property type="term" value="P:AMP salvage"/>
    <property type="evidence" value="ECO:0007669"/>
    <property type="project" value="UniProtKB-UniRule"/>
</dbReference>
<feature type="binding site" evidence="5">
    <location>
        <begin position="10"/>
        <end position="15"/>
    </location>
    <ligand>
        <name>ATP</name>
        <dbReference type="ChEBI" id="CHEBI:30616"/>
    </ligand>
</feature>
<dbReference type="GO" id="GO:0004017">
    <property type="term" value="F:AMP kinase activity"/>
    <property type="evidence" value="ECO:0007669"/>
    <property type="project" value="UniProtKB-UniRule"/>
</dbReference>
<dbReference type="NCBIfam" id="NF001381">
    <property type="entry name" value="PRK00279.1-3"/>
    <property type="match status" value="1"/>
</dbReference>
<feature type="binding site" evidence="5">
    <location>
        <position position="152"/>
    </location>
    <ligand>
        <name>AMP</name>
        <dbReference type="ChEBI" id="CHEBI:456215"/>
    </ligand>
</feature>
<feature type="binding site" evidence="5">
    <location>
        <position position="191"/>
    </location>
    <ligand>
        <name>ATP</name>
        <dbReference type="ChEBI" id="CHEBI:30616"/>
    </ligand>
</feature>
<feature type="binding site" evidence="5">
    <location>
        <position position="91"/>
    </location>
    <ligand>
        <name>AMP</name>
        <dbReference type="ChEBI" id="CHEBI:456215"/>
    </ligand>
</feature>
<dbReference type="PROSITE" id="PS00113">
    <property type="entry name" value="ADENYLATE_KINASE"/>
    <property type="match status" value="1"/>
</dbReference>
<dbReference type="FunFam" id="3.40.50.300:FF:000106">
    <property type="entry name" value="Adenylate kinase mitochondrial"/>
    <property type="match status" value="1"/>
</dbReference>
<evidence type="ECO:0000313" key="9">
    <source>
        <dbReference type="Proteomes" id="UP000295781"/>
    </source>
</evidence>
<dbReference type="SUPFAM" id="SSF52540">
    <property type="entry name" value="P-loop containing nucleoside triphosphate hydrolases"/>
    <property type="match status" value="1"/>
</dbReference>
<evidence type="ECO:0000313" key="8">
    <source>
        <dbReference type="EMBL" id="AUX26569.1"/>
    </source>
</evidence>
<evidence type="ECO:0000256" key="5">
    <source>
        <dbReference type="HAMAP-Rule" id="MF_00235"/>
    </source>
</evidence>
<dbReference type="EMBL" id="CP012670">
    <property type="protein sequence ID" value="AUX26569.1"/>
    <property type="molecule type" value="Genomic_DNA"/>
</dbReference>
<reference evidence="8 9" key="1">
    <citation type="submission" date="2015-09" db="EMBL/GenBank/DDBJ databases">
        <title>Sorangium comparison.</title>
        <authorList>
            <person name="Zaburannyi N."/>
            <person name="Bunk B."/>
            <person name="Overmann J."/>
            <person name="Mueller R."/>
        </authorList>
    </citation>
    <scope>NUCLEOTIDE SEQUENCE [LARGE SCALE GENOMIC DNA]</scope>
    <source>
        <strain evidence="8 9">So ceGT47</strain>
    </source>
</reference>
<comment type="pathway">
    <text evidence="5">Purine metabolism; AMP biosynthesis via salvage pathway; AMP from ADP: step 1/1.</text>
</comment>
<evidence type="ECO:0000256" key="3">
    <source>
        <dbReference type="ARBA" id="ARBA00022741"/>
    </source>
</evidence>
<keyword evidence="3 5" id="KW-0547">Nucleotide-binding</keyword>
<dbReference type="CDD" id="cd01428">
    <property type="entry name" value="ADK"/>
    <property type="match status" value="1"/>
</dbReference>
<dbReference type="Gene3D" id="3.40.50.300">
    <property type="entry name" value="P-loop containing nucleotide triphosphate hydrolases"/>
    <property type="match status" value="1"/>
</dbReference>
<dbReference type="PANTHER" id="PTHR23359">
    <property type="entry name" value="NUCLEOTIDE KINASE"/>
    <property type="match status" value="1"/>
</dbReference>
<feature type="binding site" evidence="5">
    <location>
        <begin position="84"/>
        <end position="87"/>
    </location>
    <ligand>
        <name>AMP</name>
        <dbReference type="ChEBI" id="CHEBI:456215"/>
    </ligand>
</feature>
<keyword evidence="4 5" id="KW-0418">Kinase</keyword>
<dbReference type="RefSeq" id="WP_129354256.1">
    <property type="nucleotide sequence ID" value="NZ_CP012670.1"/>
</dbReference>
<dbReference type="SUPFAM" id="SSF57774">
    <property type="entry name" value="Microbial and mitochondrial ADK, insert 'zinc finger' domain"/>
    <property type="match status" value="1"/>
</dbReference>
<keyword evidence="5" id="KW-0963">Cytoplasm</keyword>
<comment type="subunit">
    <text evidence="5 7">Monomer.</text>
</comment>
<dbReference type="GO" id="GO:0005737">
    <property type="term" value="C:cytoplasm"/>
    <property type="evidence" value="ECO:0007669"/>
    <property type="project" value="UniProtKB-SubCell"/>
</dbReference>
<evidence type="ECO:0000256" key="1">
    <source>
        <dbReference type="ARBA" id="ARBA00022679"/>
    </source>
</evidence>
<dbReference type="NCBIfam" id="NF011100">
    <property type="entry name" value="PRK14527.1"/>
    <property type="match status" value="1"/>
</dbReference>
<dbReference type="Proteomes" id="UP000295781">
    <property type="component" value="Chromosome"/>
</dbReference>
<evidence type="ECO:0000256" key="2">
    <source>
        <dbReference type="ARBA" id="ARBA00022727"/>
    </source>
</evidence>
<dbReference type="PRINTS" id="PR00094">
    <property type="entry name" value="ADENYLTKNASE"/>
</dbReference>
<dbReference type="AlphaFoldDB" id="A0A4P2QAG1"/>